<evidence type="ECO:0000256" key="6">
    <source>
        <dbReference type="ARBA" id="ARBA00023004"/>
    </source>
</evidence>
<dbReference type="PANTHER" id="PTHR47870:SF1">
    <property type="entry name" value="CYTOCHROME C-TYPE BIOGENESIS PROTEIN CCMH"/>
    <property type="match status" value="1"/>
</dbReference>
<dbReference type="EMBL" id="JBHSDH010000013">
    <property type="protein sequence ID" value="MFC4291851.1"/>
    <property type="molecule type" value="Genomic_DNA"/>
</dbReference>
<evidence type="ECO:0000259" key="8">
    <source>
        <dbReference type="Pfam" id="PF03918"/>
    </source>
</evidence>
<sequence>MKRAAVIIALLFASPVWAQGSGVEPPFSHQQLDDPALEAQATELMETLRCIQCQGQSIADSDAPIAGAMRSEVRQRIKEGQKPEDVRAWLIGRYGEYVSFEPAASGAGLILWFLPLLLLLAGLFMARGLFGKEKP</sequence>
<feature type="transmembrane region" description="Helical" evidence="7">
    <location>
        <begin position="109"/>
        <end position="130"/>
    </location>
</feature>
<dbReference type="Pfam" id="PF03918">
    <property type="entry name" value="CcmH"/>
    <property type="match status" value="1"/>
</dbReference>
<name>A0ABV8RHT7_9SPHN</name>
<comment type="function">
    <text evidence="7">Possible subunit of a heme lyase.</text>
</comment>
<dbReference type="InterPro" id="IPR005616">
    <property type="entry name" value="CcmH/CycL/Ccl2/NrfF_N"/>
</dbReference>
<evidence type="ECO:0000313" key="9">
    <source>
        <dbReference type="EMBL" id="MFC4291851.1"/>
    </source>
</evidence>
<evidence type="ECO:0000256" key="7">
    <source>
        <dbReference type="RuleBase" id="RU364112"/>
    </source>
</evidence>
<feature type="domain" description="CcmH/CycL/Ccl2/NrfF N-terminal" evidence="8">
    <location>
        <begin position="28"/>
        <end position="127"/>
    </location>
</feature>
<keyword evidence="2 7" id="KW-0349">Heme</keyword>
<evidence type="ECO:0000256" key="3">
    <source>
        <dbReference type="ARBA" id="ARBA00022723"/>
    </source>
</evidence>
<accession>A0ABV8RHT7</accession>
<protein>
    <recommendedName>
        <fullName evidence="7">Cytochrome c-type biogenesis protein</fullName>
    </recommendedName>
</protein>
<organism evidence="9 10">
    <name type="scientific">Sphingorhabdus arenilitoris</name>
    <dbReference type="NCBI Taxonomy" id="1490041"/>
    <lineage>
        <taxon>Bacteria</taxon>
        <taxon>Pseudomonadati</taxon>
        <taxon>Pseudomonadota</taxon>
        <taxon>Alphaproteobacteria</taxon>
        <taxon>Sphingomonadales</taxon>
        <taxon>Sphingomonadaceae</taxon>
        <taxon>Sphingorhabdus</taxon>
    </lineage>
</organism>
<evidence type="ECO:0000256" key="4">
    <source>
        <dbReference type="ARBA" id="ARBA00022729"/>
    </source>
</evidence>
<keyword evidence="7" id="KW-1133">Transmembrane helix</keyword>
<dbReference type="Gene3D" id="1.10.8.640">
    <property type="entry name" value="Cytochrome C biogenesis protein"/>
    <property type="match status" value="1"/>
</dbReference>
<evidence type="ECO:0000256" key="1">
    <source>
        <dbReference type="ARBA" id="ARBA00010342"/>
    </source>
</evidence>
<dbReference type="InterPro" id="IPR038297">
    <property type="entry name" value="CcmH/CycL/NrfF/Ccl2_sf"/>
</dbReference>
<proteinExistence type="inferred from homology"/>
<keyword evidence="7" id="KW-0472">Membrane</keyword>
<feature type="signal peptide" evidence="7">
    <location>
        <begin position="1"/>
        <end position="18"/>
    </location>
</feature>
<gene>
    <name evidence="9" type="ORF">ACFOWX_05410</name>
</gene>
<reference evidence="10" key="1">
    <citation type="journal article" date="2019" name="Int. J. Syst. Evol. Microbiol.">
        <title>The Global Catalogue of Microorganisms (GCM) 10K type strain sequencing project: providing services to taxonomists for standard genome sequencing and annotation.</title>
        <authorList>
            <consortium name="The Broad Institute Genomics Platform"/>
            <consortium name="The Broad Institute Genome Sequencing Center for Infectious Disease"/>
            <person name="Wu L."/>
            <person name="Ma J."/>
        </authorList>
    </citation>
    <scope>NUCLEOTIDE SEQUENCE [LARGE SCALE GENOMIC DNA]</scope>
    <source>
        <strain evidence="10">CECT 8531</strain>
    </source>
</reference>
<comment type="similarity">
    <text evidence="1 7">Belongs to the CcmH/CycL/Ccl2/NrfF family.</text>
</comment>
<dbReference type="RefSeq" id="WP_381422065.1">
    <property type="nucleotide sequence ID" value="NZ_JBHSDH010000013.1"/>
</dbReference>
<dbReference type="PANTHER" id="PTHR47870">
    <property type="entry name" value="CYTOCHROME C-TYPE BIOGENESIS PROTEIN CCMH"/>
    <property type="match status" value="1"/>
</dbReference>
<keyword evidence="6 7" id="KW-0408">Iron</keyword>
<dbReference type="InterPro" id="IPR051263">
    <property type="entry name" value="C-type_cytochrome_biogenesis"/>
</dbReference>
<evidence type="ECO:0000256" key="2">
    <source>
        <dbReference type="ARBA" id="ARBA00022617"/>
    </source>
</evidence>
<keyword evidence="5" id="KW-0201">Cytochrome c-type biogenesis</keyword>
<keyword evidence="4 7" id="KW-0732">Signal</keyword>
<feature type="chain" id="PRO_5044965222" description="Cytochrome c-type biogenesis protein" evidence="7">
    <location>
        <begin position="19"/>
        <end position="135"/>
    </location>
</feature>
<keyword evidence="3 7" id="KW-0479">Metal-binding</keyword>
<evidence type="ECO:0000256" key="5">
    <source>
        <dbReference type="ARBA" id="ARBA00022748"/>
    </source>
</evidence>
<keyword evidence="7" id="KW-0812">Transmembrane</keyword>
<dbReference type="Proteomes" id="UP001595887">
    <property type="component" value="Unassembled WGS sequence"/>
</dbReference>
<dbReference type="CDD" id="cd16378">
    <property type="entry name" value="CcmH_N"/>
    <property type="match status" value="1"/>
</dbReference>
<keyword evidence="10" id="KW-1185">Reference proteome</keyword>
<evidence type="ECO:0000313" key="10">
    <source>
        <dbReference type="Proteomes" id="UP001595887"/>
    </source>
</evidence>
<comment type="caution">
    <text evidence="9">The sequence shown here is derived from an EMBL/GenBank/DDBJ whole genome shotgun (WGS) entry which is preliminary data.</text>
</comment>